<sequence>MSSQDLHPLLSNISERIGNVRTEIQNLIGEVQKIRTAITEGVETIVDAINDNTQAQAEVKLIDEMSEVHSLEPQIAAEEKTIEEEREELESTLDRIGERYQEKQEELDRKAEKRVRDVGSHIFEIDENEFEESVETPFVEHVTSTWAEFREHNNTVQSSREGSLRQAIDRAYDSIDGFIDRRERLLDDIDHHRADTALTIDEPTPIQVPCWEITVERGAESKTFVVGPSQIQHDDGEWLSASIDQLDQFDDPMYAVTGRPPDDTARLDVRKDDLVDVIDQHGEERLGGLVSYSDAFDGVIEDGVRIEVEE</sequence>
<feature type="coiled-coil region" evidence="1">
    <location>
        <begin position="75"/>
        <end position="113"/>
    </location>
</feature>
<dbReference type="KEGG" id="hara:AArcS_0499"/>
<dbReference type="AlphaFoldDB" id="A0A897MP50"/>
<evidence type="ECO:0000313" key="2">
    <source>
        <dbReference type="EMBL" id="QSG01728.1"/>
    </source>
</evidence>
<reference evidence="2" key="1">
    <citation type="submission" date="2020-11" db="EMBL/GenBank/DDBJ databases">
        <title>Carbohydrate-dependent, anaerobic sulfur respiration: A novel catabolism in halophilic archaea.</title>
        <authorList>
            <person name="Sorokin D.Y."/>
            <person name="Messina E."/>
            <person name="Smedile F."/>
            <person name="La Cono V."/>
            <person name="Hallsworth J.E."/>
            <person name="Yakimov M.M."/>
        </authorList>
    </citation>
    <scope>NUCLEOTIDE SEQUENCE</scope>
    <source>
        <strain evidence="2">AArc-S</strain>
    </source>
</reference>
<dbReference type="EMBL" id="CP064786">
    <property type="protein sequence ID" value="QSG01728.1"/>
    <property type="molecule type" value="Genomic_DNA"/>
</dbReference>
<evidence type="ECO:0000313" key="3">
    <source>
        <dbReference type="Proteomes" id="UP000663586"/>
    </source>
</evidence>
<organism evidence="2 3">
    <name type="scientific">Natranaeroarchaeum sulfidigenes</name>
    <dbReference type="NCBI Taxonomy" id="2784880"/>
    <lineage>
        <taxon>Archaea</taxon>
        <taxon>Methanobacteriati</taxon>
        <taxon>Methanobacteriota</taxon>
        <taxon>Stenosarchaea group</taxon>
        <taxon>Halobacteria</taxon>
        <taxon>Halobacteriales</taxon>
        <taxon>Natronoarchaeaceae</taxon>
        <taxon>Natranaeroarchaeum</taxon>
    </lineage>
</organism>
<dbReference type="Proteomes" id="UP000663586">
    <property type="component" value="Chromosome"/>
</dbReference>
<gene>
    <name evidence="2" type="ORF">AArcS_0499</name>
</gene>
<protein>
    <submittedName>
        <fullName evidence="2">Uncharacterized protein</fullName>
    </submittedName>
</protein>
<evidence type="ECO:0000256" key="1">
    <source>
        <dbReference type="SAM" id="Coils"/>
    </source>
</evidence>
<dbReference type="GeneID" id="70683880"/>
<dbReference type="RefSeq" id="WP_238478838.1">
    <property type="nucleotide sequence ID" value="NZ_CP064786.1"/>
</dbReference>
<name>A0A897MP50_9EURY</name>
<proteinExistence type="predicted"/>
<keyword evidence="1" id="KW-0175">Coiled coil</keyword>
<keyword evidence="3" id="KW-1185">Reference proteome</keyword>
<accession>A0A897MP50</accession>